<dbReference type="PANTHER" id="PTHR43289:SF34">
    <property type="entry name" value="SERINE_THREONINE-PROTEIN KINASE YBDM-RELATED"/>
    <property type="match status" value="1"/>
</dbReference>
<feature type="domain" description="Protein kinase" evidence="7">
    <location>
        <begin position="76"/>
        <end position="318"/>
    </location>
</feature>
<evidence type="ECO:0000256" key="2">
    <source>
        <dbReference type="ARBA" id="ARBA00022741"/>
    </source>
</evidence>
<keyword evidence="6" id="KW-0812">Transmembrane</keyword>
<dbReference type="InterPro" id="IPR008271">
    <property type="entry name" value="Ser/Thr_kinase_AS"/>
</dbReference>
<dbReference type="InterPro" id="IPR011990">
    <property type="entry name" value="TPR-like_helical_dom_sf"/>
</dbReference>
<evidence type="ECO:0000256" key="3">
    <source>
        <dbReference type="ARBA" id="ARBA00022777"/>
    </source>
</evidence>
<dbReference type="Pfam" id="PF13424">
    <property type="entry name" value="TPR_12"/>
    <property type="match status" value="1"/>
</dbReference>
<keyword evidence="9" id="KW-1185">Reference proteome</keyword>
<dbReference type="GO" id="GO:0016301">
    <property type="term" value="F:kinase activity"/>
    <property type="evidence" value="ECO:0007669"/>
    <property type="project" value="UniProtKB-KW"/>
</dbReference>
<evidence type="ECO:0000256" key="1">
    <source>
        <dbReference type="ARBA" id="ARBA00022679"/>
    </source>
</evidence>
<keyword evidence="4 5" id="KW-0067">ATP-binding</keyword>
<dbReference type="SMART" id="SM00220">
    <property type="entry name" value="S_TKc"/>
    <property type="match status" value="1"/>
</dbReference>
<evidence type="ECO:0000313" key="9">
    <source>
        <dbReference type="Proteomes" id="UP001596303"/>
    </source>
</evidence>
<dbReference type="Gene3D" id="1.25.40.10">
    <property type="entry name" value="Tetratricopeptide repeat domain"/>
    <property type="match status" value="2"/>
</dbReference>
<sequence length="778" mass="84254">MQDRDWARIAELYSQIMDLEPEARPAEIERLQLNPDERALLDKLMSPSQETGFFETGGAVSDQDVVLPTGTEIGNWRVRSVLGTGGMGEVYEVERADGHYEQLAALKRIPLADQDGLARFQRERQVLAKLEHPNIARLIDGGVGTDDIPYLVMERIEGIPIDTYVAENALTLPETLRLFLKACAAVTHAHGQLILHRDLKPSNILVTRNGEVKLIDFGVAGLIDEADIAEKSPMTMAFAAPEQISQGPVSAATDVFGLGATLVMLLLGEPPKPAELRTNQLKKLPYDLCAILDHALAETPEARYASVEALAGDIRHFLTHEPISARPGGFRYEAGLFLRRNWLASTAAIAVIAALSLGLAGTIWQAEKAQRERDAAIQERERLRAMQQATFVMFSEAGDAGGELDARDLVTKSANRMLEEFDDDPAGAAPVLHMYGELFYLMNAYSAAEPLLTAVADMQETQETADLIALASHDLANVLMRTGDVGEARRRLDAAKAYWQANPLDHQEVLLDSVLVESQLLAQEGQVAEAEARLTQALPARIAYSGETSMDTAILYTNIGVARMRIGDLEGAIEASENGRDAFKAVDRLESPDGLNTLNNLATLYHITGRLDEAERAYAETMETRQSLYGPSAALAVLLSNYAKLRILQENFTGAIELFDQAIPMAEEFSGADSPPALAARFGKIEALAKHGAIAAALKLAADTDALMTDPGLRAGIYGGLLNLSRGEAFLLAGDPKAARANLDRAEAILKDAGPAAGRHLAKIETLRTEIAAITSKN</sequence>
<dbReference type="EMBL" id="JBHSSW010000005">
    <property type="protein sequence ID" value="MFC6197681.1"/>
    <property type="molecule type" value="Genomic_DNA"/>
</dbReference>
<dbReference type="SMART" id="SM00028">
    <property type="entry name" value="TPR"/>
    <property type="match status" value="5"/>
</dbReference>
<feature type="binding site" evidence="5">
    <location>
        <position position="107"/>
    </location>
    <ligand>
        <name>ATP</name>
        <dbReference type="ChEBI" id="CHEBI:30616"/>
    </ligand>
</feature>
<comment type="caution">
    <text evidence="8">The sequence shown here is derived from an EMBL/GenBank/DDBJ whole genome shotgun (WGS) entry which is preliminary data.</text>
</comment>
<keyword evidence="3 8" id="KW-0418">Kinase</keyword>
<dbReference type="PANTHER" id="PTHR43289">
    <property type="entry name" value="MITOGEN-ACTIVATED PROTEIN KINASE KINASE KINASE 20-RELATED"/>
    <property type="match status" value="1"/>
</dbReference>
<dbReference type="RefSeq" id="WP_377376928.1">
    <property type="nucleotide sequence ID" value="NZ_JBHSSW010000005.1"/>
</dbReference>
<keyword evidence="2 5" id="KW-0547">Nucleotide-binding</keyword>
<evidence type="ECO:0000256" key="4">
    <source>
        <dbReference type="ARBA" id="ARBA00022840"/>
    </source>
</evidence>
<name>A0ABW1S843_9PROT</name>
<gene>
    <name evidence="8" type="ORF">ACFQDM_06300</name>
</gene>
<dbReference type="Proteomes" id="UP001596303">
    <property type="component" value="Unassembled WGS sequence"/>
</dbReference>
<dbReference type="PROSITE" id="PS00108">
    <property type="entry name" value="PROTEIN_KINASE_ST"/>
    <property type="match status" value="1"/>
</dbReference>
<dbReference type="SUPFAM" id="SSF56112">
    <property type="entry name" value="Protein kinase-like (PK-like)"/>
    <property type="match status" value="1"/>
</dbReference>
<dbReference type="Pfam" id="PF00069">
    <property type="entry name" value="Pkinase"/>
    <property type="match status" value="1"/>
</dbReference>
<keyword evidence="1" id="KW-0808">Transferase</keyword>
<dbReference type="SUPFAM" id="SSF48452">
    <property type="entry name" value="TPR-like"/>
    <property type="match status" value="1"/>
</dbReference>
<dbReference type="Gene3D" id="3.30.200.20">
    <property type="entry name" value="Phosphorylase Kinase, domain 1"/>
    <property type="match status" value="1"/>
</dbReference>
<evidence type="ECO:0000313" key="8">
    <source>
        <dbReference type="EMBL" id="MFC6197681.1"/>
    </source>
</evidence>
<feature type="transmembrane region" description="Helical" evidence="6">
    <location>
        <begin position="342"/>
        <end position="364"/>
    </location>
</feature>
<dbReference type="InterPro" id="IPR017441">
    <property type="entry name" value="Protein_kinase_ATP_BS"/>
</dbReference>
<organism evidence="8 9">
    <name type="scientific">Ponticaulis profundi</name>
    <dbReference type="NCBI Taxonomy" id="2665222"/>
    <lineage>
        <taxon>Bacteria</taxon>
        <taxon>Pseudomonadati</taxon>
        <taxon>Pseudomonadota</taxon>
        <taxon>Alphaproteobacteria</taxon>
        <taxon>Hyphomonadales</taxon>
        <taxon>Hyphomonadaceae</taxon>
        <taxon>Ponticaulis</taxon>
    </lineage>
</organism>
<keyword evidence="6" id="KW-1133">Transmembrane helix</keyword>
<dbReference type="InterPro" id="IPR019734">
    <property type="entry name" value="TPR_rpt"/>
</dbReference>
<dbReference type="InterPro" id="IPR000719">
    <property type="entry name" value="Prot_kinase_dom"/>
</dbReference>
<dbReference type="PROSITE" id="PS50011">
    <property type="entry name" value="PROTEIN_KINASE_DOM"/>
    <property type="match status" value="1"/>
</dbReference>
<evidence type="ECO:0000256" key="6">
    <source>
        <dbReference type="SAM" id="Phobius"/>
    </source>
</evidence>
<keyword evidence="6" id="KW-0472">Membrane</keyword>
<evidence type="ECO:0000256" key="5">
    <source>
        <dbReference type="PROSITE-ProRule" id="PRU10141"/>
    </source>
</evidence>
<dbReference type="InterPro" id="IPR011009">
    <property type="entry name" value="Kinase-like_dom_sf"/>
</dbReference>
<evidence type="ECO:0000259" key="7">
    <source>
        <dbReference type="PROSITE" id="PS50011"/>
    </source>
</evidence>
<reference evidence="9" key="1">
    <citation type="journal article" date="2019" name="Int. J. Syst. Evol. Microbiol.">
        <title>The Global Catalogue of Microorganisms (GCM) 10K type strain sequencing project: providing services to taxonomists for standard genome sequencing and annotation.</title>
        <authorList>
            <consortium name="The Broad Institute Genomics Platform"/>
            <consortium name="The Broad Institute Genome Sequencing Center for Infectious Disease"/>
            <person name="Wu L."/>
            <person name="Ma J."/>
        </authorList>
    </citation>
    <scope>NUCLEOTIDE SEQUENCE [LARGE SCALE GENOMIC DNA]</scope>
    <source>
        <strain evidence="9">CGMCC-1.15741</strain>
    </source>
</reference>
<dbReference type="CDD" id="cd14014">
    <property type="entry name" value="STKc_PknB_like"/>
    <property type="match status" value="1"/>
</dbReference>
<accession>A0ABW1S843</accession>
<dbReference type="PROSITE" id="PS00107">
    <property type="entry name" value="PROTEIN_KINASE_ATP"/>
    <property type="match status" value="1"/>
</dbReference>
<protein>
    <submittedName>
        <fullName evidence="8">Protein kinase</fullName>
    </submittedName>
</protein>
<proteinExistence type="predicted"/>
<dbReference type="Gene3D" id="1.10.510.10">
    <property type="entry name" value="Transferase(Phosphotransferase) domain 1"/>
    <property type="match status" value="1"/>
</dbReference>